<dbReference type="Pfam" id="PF19343">
    <property type="entry name" value="HAM1_N"/>
    <property type="match status" value="1"/>
</dbReference>
<evidence type="ECO:0000313" key="4">
    <source>
        <dbReference type="EMBL" id="RFU31284.1"/>
    </source>
</evidence>
<organism evidence="4 5">
    <name type="scientific">Scytalidium lignicola</name>
    <name type="common">Hyphomycete</name>
    <dbReference type="NCBI Taxonomy" id="5539"/>
    <lineage>
        <taxon>Eukaryota</taxon>
        <taxon>Fungi</taxon>
        <taxon>Dikarya</taxon>
        <taxon>Ascomycota</taxon>
        <taxon>Pezizomycotina</taxon>
        <taxon>Leotiomycetes</taxon>
        <taxon>Leotiomycetes incertae sedis</taxon>
        <taxon>Scytalidium</taxon>
    </lineage>
</organism>
<dbReference type="Gene3D" id="3.15.10.10">
    <property type="entry name" value="Bactericidal permeability-increasing protein, domain 1"/>
    <property type="match status" value="1"/>
</dbReference>
<evidence type="ECO:0000259" key="3">
    <source>
        <dbReference type="Pfam" id="PF19343"/>
    </source>
</evidence>
<dbReference type="AlphaFoldDB" id="A0A3E2HCZ2"/>
<dbReference type="Pfam" id="PF14613">
    <property type="entry name" value="HAM1_C"/>
    <property type="match status" value="1"/>
</dbReference>
<dbReference type="EMBL" id="NCSJ02000079">
    <property type="protein sequence ID" value="RFU31284.1"/>
    <property type="molecule type" value="Genomic_DNA"/>
</dbReference>
<reference evidence="4 5" key="1">
    <citation type="submission" date="2018-05" db="EMBL/GenBank/DDBJ databases">
        <title>Draft genome sequence of Scytalidium lignicola DSM 105466, a ubiquitous saprotrophic fungus.</title>
        <authorList>
            <person name="Buettner E."/>
            <person name="Gebauer A.M."/>
            <person name="Hofrichter M."/>
            <person name="Liers C."/>
            <person name="Kellner H."/>
        </authorList>
    </citation>
    <scope>NUCLEOTIDE SEQUENCE [LARGE SCALE GENOMIC DNA]</scope>
    <source>
        <strain evidence="4 5">DSM 105466</strain>
    </source>
</reference>
<dbReference type="Proteomes" id="UP000258309">
    <property type="component" value="Unassembled WGS sequence"/>
</dbReference>
<feature type="domain" description="HAM1-like N-terminal" evidence="3">
    <location>
        <begin position="229"/>
        <end position="595"/>
    </location>
</feature>
<proteinExistence type="predicted"/>
<name>A0A3E2HCZ2_SCYLI</name>
<feature type="non-terminal residue" evidence="4">
    <location>
        <position position="1"/>
    </location>
</feature>
<comment type="caution">
    <text evidence="4">The sequence shown here is derived from an EMBL/GenBank/DDBJ whole genome shotgun (WGS) entry which is preliminary data.</text>
</comment>
<feature type="non-terminal residue" evidence="4">
    <location>
        <position position="904"/>
    </location>
</feature>
<feature type="compositionally biased region" description="Polar residues" evidence="1">
    <location>
        <begin position="181"/>
        <end position="192"/>
    </location>
</feature>
<feature type="domain" description="HAM1-like C-terminal" evidence="2">
    <location>
        <begin position="608"/>
        <end position="767"/>
    </location>
</feature>
<evidence type="ECO:0000259" key="2">
    <source>
        <dbReference type="Pfam" id="PF14613"/>
    </source>
</evidence>
<feature type="compositionally biased region" description="Polar residues" evidence="1">
    <location>
        <begin position="204"/>
        <end position="220"/>
    </location>
</feature>
<evidence type="ECO:0000256" key="1">
    <source>
        <dbReference type="SAM" id="MobiDB-lite"/>
    </source>
</evidence>
<dbReference type="OMA" id="NTWHEAP"/>
<protein>
    <submittedName>
        <fullName evidence="4">Uncharacterized protein</fullName>
    </submittedName>
</protein>
<feature type="compositionally biased region" description="Low complexity" evidence="1">
    <location>
        <begin position="238"/>
        <end position="248"/>
    </location>
</feature>
<feature type="compositionally biased region" description="Basic and acidic residues" evidence="1">
    <location>
        <begin position="249"/>
        <end position="261"/>
    </location>
</feature>
<accession>A0A3E2HCZ2</accession>
<gene>
    <name evidence="4" type="ORF">B7463_g5064</name>
</gene>
<dbReference type="PANTHER" id="PTHR31138:SF1">
    <property type="entry name" value="PDZ DOMAIN-CONTAINING PROTEIN"/>
    <property type="match status" value="1"/>
</dbReference>
<evidence type="ECO:0000313" key="5">
    <source>
        <dbReference type="Proteomes" id="UP000258309"/>
    </source>
</evidence>
<feature type="region of interest" description="Disordered" evidence="1">
    <location>
        <begin position="204"/>
        <end position="261"/>
    </location>
</feature>
<keyword evidence="5" id="KW-1185">Reference proteome</keyword>
<dbReference type="InterPro" id="IPR027842">
    <property type="entry name" value="HAM1-like_C"/>
</dbReference>
<dbReference type="PANTHER" id="PTHR31138">
    <property type="entry name" value="CHROMOSOME 19, WHOLE GENOME SHOTGUN SEQUENCE"/>
    <property type="match status" value="1"/>
</dbReference>
<dbReference type="STRING" id="5539.A0A3E2HCZ2"/>
<sequence>MASSKQVNRPTDIKAKQDDVNRKLQFYGILSAFQAGKVPSNEQIDIALNSFLQSRALASPSTKLSPEGQGIVADFRDIVEQAKLLLLTKNGGNLLQDFIWQCEQSGGGNANLPKTPIEKQQAKEHGGQALDGLRTLGTLIITNGQFRKLLNDGVILLRDIAGDAATKVATSVKPSEEELSQIDQPAPENTWQEAPNLSRENIKNQMAHRSNKQTPASTRDSGYHGDAVAEDQQYQDQSTAGTDATSGAAKERAREARERTRTYLSKKIPEERRERTIWRLKRMIIEIQGRSDYNEAVNSLLSLAENYAGHATAISQQSAHSAKNIYEDETVKSAKVDLKTLIERFANNTSTDDLFDAINIIYRDADADPELKNWFRDIDSYIRKCLQEQGYITEDRANHEWNNLYDRGNFFLRHRYRSHTDRVTDELKFLGDQFNTDPQNKRFADSLNKLFRSLGNDQNGKPTFKPHLLKDVTTVILPAIFESIYYVPIPRIEYTDPQMDCVIENLVVEGDNLMPNIFEFASDNYFRWGRKKLANKNANSVTMSVSGIQMDLRDVSYYIKKKKGFPSLTDLGVLDIFLGGSGFSFKMKMSTIDKGDKLHFFKVEKVDVDVKNFKIKIKQSRHKLLLALAKPIMLKVIRPALQKVLEKQIKENFRKLDGVCYQIKSEADKAQYEAQEDPENAPNIYKRYWSATQGQFTQRSQQKAEKAKEKTSDTKVNVAMTEEDSIFPNVKLPGGISSKATEYRELARKGNKWESPVFKIGSASPTRILPSAGRITRKKHTVTQAHLTERQEVENRGGTSHVPGTAGYANGPTGVAPGTAGYSTGVAPGTASYSTGGYTTGHIPGTPGYADDSTNVPAPSKATDPFYNQVDQAFGDGPKTHVSQTNAGHTMLGANNPVINGNTV</sequence>
<dbReference type="OrthoDB" id="19394at2759"/>
<dbReference type="InterPro" id="IPR045967">
    <property type="entry name" value="HAM1-like_N"/>
</dbReference>
<feature type="region of interest" description="Disordered" evidence="1">
    <location>
        <begin position="168"/>
        <end position="192"/>
    </location>
</feature>